<name>A0ABR2WWN3_9FUNG</name>
<keyword evidence="3" id="KW-1185">Reference proteome</keyword>
<dbReference type="PANTHER" id="PTHR40124:SF1">
    <property type="entry name" value="DISAGGREGATASE RELATED REPEAT PROTEIN"/>
    <property type="match status" value="1"/>
</dbReference>
<accession>A0ABR2WWN3</accession>
<proteinExistence type="predicted"/>
<reference evidence="2 3" key="1">
    <citation type="submission" date="2023-04" db="EMBL/GenBank/DDBJ databases">
        <title>Genome of Basidiobolus ranarum AG-B5.</title>
        <authorList>
            <person name="Stajich J.E."/>
            <person name="Carter-House D."/>
            <person name="Gryganskyi A."/>
        </authorList>
    </citation>
    <scope>NUCLEOTIDE SEQUENCE [LARGE SCALE GENOMIC DNA]</scope>
    <source>
        <strain evidence="2 3">AG-B5</strain>
    </source>
</reference>
<dbReference type="PANTHER" id="PTHR40124">
    <property type="match status" value="1"/>
</dbReference>
<evidence type="ECO:0000313" key="3">
    <source>
        <dbReference type="Proteomes" id="UP001479436"/>
    </source>
</evidence>
<dbReference type="EMBL" id="JASJQH010000216">
    <property type="protein sequence ID" value="KAK9765872.1"/>
    <property type="molecule type" value="Genomic_DNA"/>
</dbReference>
<dbReference type="Pfam" id="PF21294">
    <property type="entry name" value="Polysacc_lyase_14"/>
    <property type="match status" value="1"/>
</dbReference>
<dbReference type="Gene3D" id="2.60.120.200">
    <property type="match status" value="1"/>
</dbReference>
<evidence type="ECO:0000313" key="2">
    <source>
        <dbReference type="EMBL" id="KAK9765872.1"/>
    </source>
</evidence>
<organism evidence="2 3">
    <name type="scientific">Basidiobolus ranarum</name>
    <dbReference type="NCBI Taxonomy" id="34480"/>
    <lineage>
        <taxon>Eukaryota</taxon>
        <taxon>Fungi</taxon>
        <taxon>Fungi incertae sedis</taxon>
        <taxon>Zoopagomycota</taxon>
        <taxon>Entomophthoromycotina</taxon>
        <taxon>Basidiobolomycetes</taxon>
        <taxon>Basidiobolales</taxon>
        <taxon>Basidiobolaceae</taxon>
        <taxon>Basidiobolus</taxon>
    </lineage>
</organism>
<protein>
    <recommendedName>
        <fullName evidence="1">Polysaccharide lyase 14 domain-containing protein</fullName>
    </recommendedName>
</protein>
<evidence type="ECO:0000259" key="1">
    <source>
        <dbReference type="Pfam" id="PF21294"/>
    </source>
</evidence>
<sequence>MLTLTTLCLLVDSQDTAKYEMSMTWKMDPDTPDTWRLDGHPDSLKRFHVVQDPISSVPDDKIFQVEYPKWRYSPAGSHDSGGVHFYTNPFGSRMFKKAILTYEVGFPSNFDWVEGGKLPGIFGGDPSDGCSGGRQSDGKHCFSTRLMWRANGVGEIYNYIPPQGDGFCEQQNIVCDDAYGISLGRNFKFSRSWNQIHLFVQMNDIDQNNGSVELYLNHTLVYKSDTLIYRSSDKLGINSMMFSTFFGGSEPRFATPVDTEAYFRNVQFSVGDEIL</sequence>
<comment type="caution">
    <text evidence="2">The sequence shown here is derived from an EMBL/GenBank/DDBJ whole genome shotgun (WGS) entry which is preliminary data.</text>
</comment>
<dbReference type="InterPro" id="IPR048958">
    <property type="entry name" value="Polysacc_lyase_14"/>
</dbReference>
<dbReference type="Proteomes" id="UP001479436">
    <property type="component" value="Unassembled WGS sequence"/>
</dbReference>
<feature type="domain" description="Polysaccharide lyase 14" evidence="1">
    <location>
        <begin position="60"/>
        <end position="266"/>
    </location>
</feature>
<gene>
    <name evidence="2" type="ORF">K7432_005456</name>
</gene>